<name>A0A249PCD4_9HYPH</name>
<feature type="region of interest" description="Disordered" evidence="1">
    <location>
        <begin position="1"/>
        <end position="26"/>
    </location>
</feature>
<feature type="compositionally biased region" description="Basic and acidic residues" evidence="1">
    <location>
        <begin position="8"/>
        <end position="26"/>
    </location>
</feature>
<keyword evidence="3" id="KW-1185">Reference proteome</keyword>
<protein>
    <submittedName>
        <fullName evidence="2">Uncharacterized protein</fullName>
    </submittedName>
</protein>
<reference evidence="2 3" key="1">
    <citation type="submission" date="2017-08" db="EMBL/GenBank/DDBJ databases">
        <title>Multipartite genome sequences of Sinorhizobium species nodulating soybeans.</title>
        <authorList>
            <person name="Tian C.F."/>
        </authorList>
    </citation>
    <scope>NUCLEOTIDE SEQUENCE [LARGE SCALE GENOMIC DNA]</scope>
    <source>
        <strain evidence="2 3">CCBAU 05684</strain>
    </source>
</reference>
<dbReference type="Proteomes" id="UP000217211">
    <property type="component" value="Chromosome"/>
</dbReference>
<evidence type="ECO:0000313" key="2">
    <source>
        <dbReference type="EMBL" id="ASY63593.1"/>
    </source>
</evidence>
<organism evidence="2 3">
    <name type="scientific">Sinorhizobium sojae CCBAU 05684</name>
    <dbReference type="NCBI Taxonomy" id="716928"/>
    <lineage>
        <taxon>Bacteria</taxon>
        <taxon>Pseudomonadati</taxon>
        <taxon>Pseudomonadota</taxon>
        <taxon>Alphaproteobacteria</taxon>
        <taxon>Hyphomicrobiales</taxon>
        <taxon>Rhizobiaceae</taxon>
        <taxon>Sinorhizobium/Ensifer group</taxon>
        <taxon>Sinorhizobium</taxon>
    </lineage>
</organism>
<sequence>MGALVRAQKQEIDSMEEHDPEWSAKSDEFETTCQLRHEKFLVLLPLLDELVEAKRAANPA</sequence>
<dbReference type="KEGG" id="esj:SJ05684_c21520"/>
<dbReference type="STRING" id="716928.GCA_000261485_00287"/>
<gene>
    <name evidence="2" type="ORF">SJ05684_c21520</name>
</gene>
<proteinExistence type="predicted"/>
<accession>A0A249PCD4</accession>
<evidence type="ECO:0000313" key="3">
    <source>
        <dbReference type="Proteomes" id="UP000217211"/>
    </source>
</evidence>
<dbReference type="EMBL" id="CP023067">
    <property type="protein sequence ID" value="ASY63593.1"/>
    <property type="molecule type" value="Genomic_DNA"/>
</dbReference>
<evidence type="ECO:0000256" key="1">
    <source>
        <dbReference type="SAM" id="MobiDB-lite"/>
    </source>
</evidence>
<dbReference type="AlphaFoldDB" id="A0A249PCD4"/>